<gene>
    <name evidence="6" type="ORF">TSOC_013942</name>
</gene>
<protein>
    <submittedName>
        <fullName evidence="6">Testis-expressed sequence 10 protein</fullName>
    </submittedName>
</protein>
<feature type="compositionally biased region" description="Low complexity" evidence="4">
    <location>
        <begin position="551"/>
        <end position="563"/>
    </location>
</feature>
<dbReference type="Pfam" id="PF12333">
    <property type="entry name" value="Ipi1_N"/>
    <property type="match status" value="1"/>
</dbReference>
<comment type="similarity">
    <text evidence="2">Belongs to the IPI1/TEX10 family.</text>
</comment>
<organism evidence="6 7">
    <name type="scientific">Tetrabaena socialis</name>
    <dbReference type="NCBI Taxonomy" id="47790"/>
    <lineage>
        <taxon>Eukaryota</taxon>
        <taxon>Viridiplantae</taxon>
        <taxon>Chlorophyta</taxon>
        <taxon>core chlorophytes</taxon>
        <taxon>Chlorophyceae</taxon>
        <taxon>CS clade</taxon>
        <taxon>Chlamydomonadales</taxon>
        <taxon>Tetrabaenaceae</taxon>
        <taxon>Tetrabaena</taxon>
    </lineage>
</organism>
<evidence type="ECO:0000313" key="7">
    <source>
        <dbReference type="Proteomes" id="UP000236333"/>
    </source>
</evidence>
<evidence type="ECO:0000256" key="1">
    <source>
        <dbReference type="ARBA" id="ARBA00004123"/>
    </source>
</evidence>
<evidence type="ECO:0000256" key="4">
    <source>
        <dbReference type="SAM" id="MobiDB-lite"/>
    </source>
</evidence>
<dbReference type="Proteomes" id="UP000236333">
    <property type="component" value="Unassembled WGS sequence"/>
</dbReference>
<name>A0A2J7ZJ10_9CHLO</name>
<dbReference type="Gene3D" id="1.25.10.10">
    <property type="entry name" value="Leucine-rich Repeat Variant"/>
    <property type="match status" value="1"/>
</dbReference>
<dbReference type="InterPro" id="IPR024679">
    <property type="entry name" value="Ipi1_N"/>
</dbReference>
<dbReference type="PANTHER" id="PTHR16056:SF2">
    <property type="entry name" value="TESTIS-EXPRESSED PROTEIN 10"/>
    <property type="match status" value="1"/>
</dbReference>
<dbReference type="PANTHER" id="PTHR16056">
    <property type="entry name" value="REGULATOR OF MICROTUBULE DYNAMICS PROTEIN"/>
    <property type="match status" value="1"/>
</dbReference>
<dbReference type="GO" id="GO:0005634">
    <property type="term" value="C:nucleus"/>
    <property type="evidence" value="ECO:0007669"/>
    <property type="project" value="UniProtKB-SubCell"/>
</dbReference>
<accession>A0A2J7ZJ10</accession>
<comment type="caution">
    <text evidence="6">The sequence shown here is derived from an EMBL/GenBank/DDBJ whole genome shotgun (WGS) entry which is preliminary data.</text>
</comment>
<feature type="region of interest" description="Disordered" evidence="4">
    <location>
        <begin position="536"/>
        <end position="563"/>
    </location>
</feature>
<feature type="non-terminal residue" evidence="6">
    <location>
        <position position="783"/>
    </location>
</feature>
<feature type="domain" description="Pre-rRNA-processing protein Ipi1 N-terminal" evidence="5">
    <location>
        <begin position="413"/>
        <end position="484"/>
    </location>
</feature>
<dbReference type="AlphaFoldDB" id="A0A2J7ZJ10"/>
<keyword evidence="3" id="KW-0539">Nucleus</keyword>
<dbReference type="OrthoDB" id="361362at2759"/>
<dbReference type="InterPro" id="IPR011989">
    <property type="entry name" value="ARM-like"/>
</dbReference>
<dbReference type="SUPFAM" id="SSF48371">
    <property type="entry name" value="ARM repeat"/>
    <property type="match status" value="1"/>
</dbReference>
<sequence length="783" mass="79916">GKYNLTFGKDALCLANAKSTVVVPTAAVTHVAILDQIPDDKKKRCLLFVVLDRQGGAVMNGKQRLEALLVQLLAGGKYCCLWGLGPLAMRSPMRRRAAHGTKPTLETDVVSITAASGEQLEGPVVAVLCQALGLCMPNFSNFIAPDPDVYRSAKGRLYLEDGVVTGWLAPLPRQLWEAGGAAPEASAAALMMLLDAARFARPGSSVSAFLAATLQPQLAPLFAAQLPPKAAKGALAKHAAAAGAAAAGTPAAGGADAAGVAVLLPGVVAALPAAVAELAVDLLFHLDFKRVKHKVGKKLPRAKNETNIDYHSKSINLPSQGVREDRSAAAVNYQNLNIKELLNQTSHHNDKSRKHSLVGLGDLFGRHPEQLRLNAAQVLGTLSERVVDGDSGVRSATRALLHDRVLPLLGPDTLRPFMPVVMAHVCGAMTHLSLDVRNDALLFLDVMMDHAPRLIVDGFLAPCLAHFCDLFSASHRGRSIRSQSLSTLTKLLTSLTTFLRRAFPDASAAASAAPAAPASAASASAPAASASAAAAAEPAPLADGGGGAGPGPSSARQQQHQQLLRSLARDMRRGPCLGSDRTRWPARSQGELLAGLDVAFRAAAAATRAGLLLRAVRGRGRRSGASGPSMSPGGVDKVKKGKKGRGSISTSEAPTSAHQVGGGPGPSGGKGVAAAAAALAAVSSDLAMSALGGAAEDGGGPLGAPSTMAAALAAAADPRASALRLVSLLMDAWLECAPAQLATAPELEAVSAMAMIVTAANTLIDRLLLPTSAAAAAPGGGGG</sequence>
<keyword evidence="7" id="KW-1185">Reference proteome</keyword>
<evidence type="ECO:0000259" key="5">
    <source>
        <dbReference type="Pfam" id="PF12333"/>
    </source>
</evidence>
<feature type="compositionally biased region" description="Polar residues" evidence="4">
    <location>
        <begin position="647"/>
        <end position="658"/>
    </location>
</feature>
<reference evidence="6 7" key="1">
    <citation type="journal article" date="2017" name="Mol. Biol. Evol.">
        <title>The 4-celled Tetrabaena socialis nuclear genome reveals the essential components for genetic control of cell number at the origin of multicellularity in the volvocine lineage.</title>
        <authorList>
            <person name="Featherston J."/>
            <person name="Arakaki Y."/>
            <person name="Hanschen E.R."/>
            <person name="Ferris P.J."/>
            <person name="Michod R.E."/>
            <person name="Olson B.J.S.C."/>
            <person name="Nozaki H."/>
            <person name="Durand P.M."/>
        </authorList>
    </citation>
    <scope>NUCLEOTIDE SEQUENCE [LARGE SCALE GENOMIC DNA]</scope>
    <source>
        <strain evidence="6 7">NIES-571</strain>
    </source>
</reference>
<evidence type="ECO:0000256" key="3">
    <source>
        <dbReference type="ARBA" id="ARBA00023242"/>
    </source>
</evidence>
<evidence type="ECO:0000313" key="6">
    <source>
        <dbReference type="EMBL" id="PNH00248.1"/>
    </source>
</evidence>
<comment type="subcellular location">
    <subcellularLocation>
        <location evidence="1">Nucleus</location>
    </subcellularLocation>
</comment>
<feature type="non-terminal residue" evidence="6">
    <location>
        <position position="1"/>
    </location>
</feature>
<proteinExistence type="inferred from homology"/>
<dbReference type="InterPro" id="IPR016024">
    <property type="entry name" value="ARM-type_fold"/>
</dbReference>
<dbReference type="EMBL" id="PGGS01001566">
    <property type="protein sequence ID" value="PNH00248.1"/>
    <property type="molecule type" value="Genomic_DNA"/>
</dbReference>
<evidence type="ECO:0000256" key="2">
    <source>
        <dbReference type="ARBA" id="ARBA00006427"/>
    </source>
</evidence>
<feature type="region of interest" description="Disordered" evidence="4">
    <location>
        <begin position="619"/>
        <end position="668"/>
    </location>
</feature>